<evidence type="ECO:0000256" key="6">
    <source>
        <dbReference type="SAM" id="MobiDB-lite"/>
    </source>
</evidence>
<keyword evidence="2" id="KW-0805">Transcription regulation</keyword>
<sequence length="184" mass="20404">MHDDDADLAARAADGDRRAFETLVRRHQAGLYGICRRITCDDQDALDALQDTLIILWRRIGEFEGRSRVSTWLYRVATNAAIDEVRRRSRRPDPAATLPEPADSGPSLSDRLADRLDLDRAVARLPPQFRAAIVLREYCGLSYQEIAEIRGIPVQTVKSQISRGRRALAELLGLPGAGATGGDR</sequence>
<keyword evidence="10" id="KW-1185">Reference proteome</keyword>
<organism evidence="9 10">
    <name type="scientific">Parafrankia soli</name>
    <dbReference type="NCBI Taxonomy" id="2599596"/>
    <lineage>
        <taxon>Bacteria</taxon>
        <taxon>Bacillati</taxon>
        <taxon>Actinomycetota</taxon>
        <taxon>Actinomycetes</taxon>
        <taxon>Frankiales</taxon>
        <taxon>Frankiaceae</taxon>
        <taxon>Parafrankia</taxon>
    </lineage>
</organism>
<feature type="domain" description="RNA polymerase sigma-70 region 2" evidence="7">
    <location>
        <begin position="23"/>
        <end position="91"/>
    </location>
</feature>
<keyword evidence="3" id="KW-0731">Sigma factor</keyword>
<dbReference type="SUPFAM" id="SSF88659">
    <property type="entry name" value="Sigma3 and sigma4 domains of RNA polymerase sigma factors"/>
    <property type="match status" value="1"/>
</dbReference>
<keyword evidence="4" id="KW-0238">DNA-binding</keyword>
<dbReference type="GO" id="GO:0016987">
    <property type="term" value="F:sigma factor activity"/>
    <property type="evidence" value="ECO:0007669"/>
    <property type="project" value="UniProtKB-KW"/>
</dbReference>
<evidence type="ECO:0000256" key="1">
    <source>
        <dbReference type="ARBA" id="ARBA00010641"/>
    </source>
</evidence>
<dbReference type="Pfam" id="PF04542">
    <property type="entry name" value="Sigma70_r2"/>
    <property type="match status" value="1"/>
</dbReference>
<dbReference type="Proteomes" id="UP000179769">
    <property type="component" value="Unassembled WGS sequence"/>
</dbReference>
<dbReference type="InterPro" id="IPR014284">
    <property type="entry name" value="RNA_pol_sigma-70_dom"/>
</dbReference>
<dbReference type="GO" id="GO:0006352">
    <property type="term" value="P:DNA-templated transcription initiation"/>
    <property type="evidence" value="ECO:0007669"/>
    <property type="project" value="InterPro"/>
</dbReference>
<evidence type="ECO:0000256" key="5">
    <source>
        <dbReference type="ARBA" id="ARBA00023163"/>
    </source>
</evidence>
<proteinExistence type="inferred from homology"/>
<dbReference type="PANTHER" id="PTHR43133:SF8">
    <property type="entry name" value="RNA POLYMERASE SIGMA FACTOR HI_1459-RELATED"/>
    <property type="match status" value="1"/>
</dbReference>
<dbReference type="SUPFAM" id="SSF88946">
    <property type="entry name" value="Sigma2 domain of RNA polymerase sigma factors"/>
    <property type="match status" value="1"/>
</dbReference>
<dbReference type="InterPro" id="IPR007627">
    <property type="entry name" value="RNA_pol_sigma70_r2"/>
</dbReference>
<dbReference type="InterPro" id="IPR013249">
    <property type="entry name" value="RNA_pol_sigma70_r4_t2"/>
</dbReference>
<evidence type="ECO:0000313" key="10">
    <source>
        <dbReference type="Proteomes" id="UP000179769"/>
    </source>
</evidence>
<evidence type="ECO:0000256" key="3">
    <source>
        <dbReference type="ARBA" id="ARBA00023082"/>
    </source>
</evidence>
<gene>
    <name evidence="9" type="ORF">BBK14_27015</name>
</gene>
<feature type="region of interest" description="Disordered" evidence="6">
    <location>
        <begin position="87"/>
        <end position="109"/>
    </location>
</feature>
<dbReference type="NCBIfam" id="TIGR02937">
    <property type="entry name" value="sigma70-ECF"/>
    <property type="match status" value="1"/>
</dbReference>
<evidence type="ECO:0000259" key="8">
    <source>
        <dbReference type="Pfam" id="PF08281"/>
    </source>
</evidence>
<dbReference type="PANTHER" id="PTHR43133">
    <property type="entry name" value="RNA POLYMERASE ECF-TYPE SIGMA FACTO"/>
    <property type="match status" value="1"/>
</dbReference>
<dbReference type="GO" id="GO:0003677">
    <property type="term" value="F:DNA binding"/>
    <property type="evidence" value="ECO:0007669"/>
    <property type="project" value="UniProtKB-KW"/>
</dbReference>
<dbReference type="Gene3D" id="1.10.1740.10">
    <property type="match status" value="1"/>
</dbReference>
<reference evidence="10" key="1">
    <citation type="submission" date="2016-07" db="EMBL/GenBank/DDBJ databases">
        <title>Frankia sp. NRRL B-16219 Genome sequencing.</title>
        <authorList>
            <person name="Ghodhbane-Gtari F."/>
            <person name="Swanson E."/>
            <person name="Gueddou A."/>
            <person name="Louati M."/>
            <person name="Nouioui I."/>
            <person name="Hezbri K."/>
            <person name="Abebe-Akele F."/>
            <person name="Simpson S."/>
            <person name="Morris K."/>
            <person name="Thomas K."/>
            <person name="Gtari M."/>
            <person name="Tisa L.S."/>
        </authorList>
    </citation>
    <scope>NUCLEOTIDE SEQUENCE [LARGE SCALE GENOMIC DNA]</scope>
    <source>
        <strain evidence="10">NRRL B-16219</strain>
    </source>
</reference>
<dbReference type="EMBL" id="MAXA01000256">
    <property type="protein sequence ID" value="OHV21304.1"/>
    <property type="molecule type" value="Genomic_DNA"/>
</dbReference>
<dbReference type="Pfam" id="PF08281">
    <property type="entry name" value="Sigma70_r4_2"/>
    <property type="match status" value="1"/>
</dbReference>
<evidence type="ECO:0000313" key="9">
    <source>
        <dbReference type="EMBL" id="OHV21304.1"/>
    </source>
</evidence>
<accession>A0A1S1PMY3</accession>
<comment type="caution">
    <text evidence="9">The sequence shown here is derived from an EMBL/GenBank/DDBJ whole genome shotgun (WGS) entry which is preliminary data.</text>
</comment>
<protein>
    <submittedName>
        <fullName evidence="9">RNA polymerase subunit sigma-24</fullName>
    </submittedName>
</protein>
<evidence type="ECO:0000256" key="4">
    <source>
        <dbReference type="ARBA" id="ARBA00023125"/>
    </source>
</evidence>
<name>A0A1S1PMY3_9ACTN</name>
<dbReference type="InterPro" id="IPR013324">
    <property type="entry name" value="RNA_pol_sigma_r3/r4-like"/>
</dbReference>
<dbReference type="InterPro" id="IPR039425">
    <property type="entry name" value="RNA_pol_sigma-70-like"/>
</dbReference>
<comment type="similarity">
    <text evidence="1">Belongs to the sigma-70 factor family. ECF subfamily.</text>
</comment>
<evidence type="ECO:0000259" key="7">
    <source>
        <dbReference type="Pfam" id="PF04542"/>
    </source>
</evidence>
<dbReference type="InterPro" id="IPR036388">
    <property type="entry name" value="WH-like_DNA-bd_sf"/>
</dbReference>
<dbReference type="AlphaFoldDB" id="A0A1S1PMY3"/>
<dbReference type="InterPro" id="IPR013325">
    <property type="entry name" value="RNA_pol_sigma_r2"/>
</dbReference>
<dbReference type="RefSeq" id="WP_071066437.1">
    <property type="nucleotide sequence ID" value="NZ_MAXA01000256.1"/>
</dbReference>
<keyword evidence="5" id="KW-0804">Transcription</keyword>
<dbReference type="CDD" id="cd06171">
    <property type="entry name" value="Sigma70_r4"/>
    <property type="match status" value="1"/>
</dbReference>
<evidence type="ECO:0000256" key="2">
    <source>
        <dbReference type="ARBA" id="ARBA00023015"/>
    </source>
</evidence>
<feature type="domain" description="RNA polymerase sigma factor 70 region 4 type 2" evidence="8">
    <location>
        <begin position="116"/>
        <end position="168"/>
    </location>
</feature>
<dbReference type="Gene3D" id="1.10.10.10">
    <property type="entry name" value="Winged helix-like DNA-binding domain superfamily/Winged helix DNA-binding domain"/>
    <property type="match status" value="1"/>
</dbReference>